<accession>A0A1T4ZWD4</accession>
<keyword evidence="4 12" id="KW-0813">Transport</keyword>
<evidence type="ECO:0000313" key="14">
    <source>
        <dbReference type="Proteomes" id="UP000243406"/>
    </source>
</evidence>
<evidence type="ECO:0000256" key="2">
    <source>
        <dbReference type="ARBA" id="ARBA00010690"/>
    </source>
</evidence>
<keyword evidence="13" id="KW-0969">Cilium</keyword>
<dbReference type="EMBL" id="FUYN01000001">
    <property type="protein sequence ID" value="SKB26779.1"/>
    <property type="molecule type" value="Genomic_DNA"/>
</dbReference>
<reference evidence="14" key="1">
    <citation type="submission" date="2017-02" db="EMBL/GenBank/DDBJ databases">
        <authorList>
            <person name="Varghese N."/>
            <person name="Submissions S."/>
        </authorList>
    </citation>
    <scope>NUCLEOTIDE SEQUENCE [LARGE SCALE GENOMIC DNA]</scope>
    <source>
        <strain evidence="14">ATCC 35199</strain>
    </source>
</reference>
<evidence type="ECO:0000313" key="13">
    <source>
        <dbReference type="EMBL" id="SKB26779.1"/>
    </source>
</evidence>
<evidence type="ECO:0000256" key="6">
    <source>
        <dbReference type="ARBA" id="ARBA00022692"/>
    </source>
</evidence>
<protein>
    <recommendedName>
        <fullName evidence="3 12">Flagellar biosynthetic protein FlhB</fullName>
    </recommendedName>
</protein>
<dbReference type="NCBIfam" id="TIGR00328">
    <property type="entry name" value="flhB"/>
    <property type="match status" value="1"/>
</dbReference>
<dbReference type="InterPro" id="IPR029025">
    <property type="entry name" value="T3SS_substrate_exporter_C"/>
</dbReference>
<dbReference type="PRINTS" id="PR00950">
    <property type="entry name" value="TYPE3IMSPROT"/>
</dbReference>
<comment type="similarity">
    <text evidence="2 12">Belongs to the type III secretion exporter family.</text>
</comment>
<evidence type="ECO:0000256" key="9">
    <source>
        <dbReference type="ARBA" id="ARBA00022989"/>
    </source>
</evidence>
<dbReference type="InterPro" id="IPR006135">
    <property type="entry name" value="T3SS_substrate_exporter"/>
</dbReference>
<evidence type="ECO:0000256" key="10">
    <source>
        <dbReference type="ARBA" id="ARBA00023136"/>
    </source>
</evidence>
<dbReference type="PANTHER" id="PTHR30531:SF12">
    <property type="entry name" value="FLAGELLAR BIOSYNTHETIC PROTEIN FLHB"/>
    <property type="match status" value="1"/>
</dbReference>
<evidence type="ECO:0000256" key="12">
    <source>
        <dbReference type="RuleBase" id="RU364091"/>
    </source>
</evidence>
<keyword evidence="14" id="KW-1185">Reference proteome</keyword>
<keyword evidence="8 12" id="KW-0653">Protein transport</keyword>
<dbReference type="Gene3D" id="3.40.1690.10">
    <property type="entry name" value="secretion proteins EscU"/>
    <property type="match status" value="1"/>
</dbReference>
<dbReference type="GO" id="GO:0044780">
    <property type="term" value="P:bacterial-type flagellum assembly"/>
    <property type="evidence" value="ECO:0007669"/>
    <property type="project" value="InterPro"/>
</dbReference>
<keyword evidence="5 12" id="KW-1003">Cell membrane</keyword>
<evidence type="ECO:0000256" key="11">
    <source>
        <dbReference type="ARBA" id="ARBA00023225"/>
    </source>
</evidence>
<comment type="subcellular location">
    <subcellularLocation>
        <location evidence="1">Cell membrane</location>
        <topology evidence="1">Multi-pass membrane protein</topology>
    </subcellularLocation>
</comment>
<feature type="transmembrane region" description="Helical" evidence="12">
    <location>
        <begin position="152"/>
        <end position="173"/>
    </location>
</feature>
<evidence type="ECO:0000256" key="3">
    <source>
        <dbReference type="ARBA" id="ARBA00021622"/>
    </source>
</evidence>
<organism evidence="13 14">
    <name type="scientific">Acetoanaerobium noterae</name>
    <dbReference type="NCBI Taxonomy" id="745369"/>
    <lineage>
        <taxon>Bacteria</taxon>
        <taxon>Bacillati</taxon>
        <taxon>Bacillota</taxon>
        <taxon>Clostridia</taxon>
        <taxon>Peptostreptococcales</taxon>
        <taxon>Filifactoraceae</taxon>
        <taxon>Acetoanaerobium</taxon>
    </lineage>
</organism>
<dbReference type="GO" id="GO:0009306">
    <property type="term" value="P:protein secretion"/>
    <property type="evidence" value="ECO:0007669"/>
    <property type="project" value="InterPro"/>
</dbReference>
<keyword evidence="11 12" id="KW-1006">Bacterial flagellum protein export</keyword>
<dbReference type="OrthoDB" id="9807950at2"/>
<dbReference type="Pfam" id="PF01312">
    <property type="entry name" value="Bac_export_2"/>
    <property type="match status" value="1"/>
</dbReference>
<feature type="transmembrane region" description="Helical" evidence="12">
    <location>
        <begin position="90"/>
        <end position="115"/>
    </location>
</feature>
<dbReference type="PANTHER" id="PTHR30531">
    <property type="entry name" value="FLAGELLAR BIOSYNTHETIC PROTEIN FLHB"/>
    <property type="match status" value="1"/>
</dbReference>
<proteinExistence type="inferred from homology"/>
<dbReference type="Gene3D" id="6.10.250.2080">
    <property type="match status" value="1"/>
</dbReference>
<evidence type="ECO:0000256" key="4">
    <source>
        <dbReference type="ARBA" id="ARBA00022448"/>
    </source>
</evidence>
<keyword evidence="7 12" id="KW-1005">Bacterial flagellum biogenesis</keyword>
<comment type="function">
    <text evidence="12">Required for formation of the rod structure in the basal body of the flagellar apparatus. Together with FliI and FliH, may constitute the export apparatus of flagellin.</text>
</comment>
<feature type="transmembrane region" description="Helical" evidence="12">
    <location>
        <begin position="41"/>
        <end position="62"/>
    </location>
</feature>
<evidence type="ECO:0000256" key="1">
    <source>
        <dbReference type="ARBA" id="ARBA00004651"/>
    </source>
</evidence>
<evidence type="ECO:0000256" key="8">
    <source>
        <dbReference type="ARBA" id="ARBA00022927"/>
    </source>
</evidence>
<gene>
    <name evidence="12" type="primary">flhB</name>
    <name evidence="13" type="ORF">SAMN02745120_0445</name>
</gene>
<sequence>MTDIKLKIDLQLFTEEKTEKASPKKKQDSRKKGQVMQSREINTAAALMASVLALKYSGGFMFRTITEATYFFRDLFYTDILNESIGGYKVLLYMIMYVTKAVVIVIGVGFVAAFITNKLQVGNLFTTETLKIKPERLNPIEGFKRMFSMRTFVELVKSLLKIGIVGFVGYSYLAKNIGLVLKSQQLVPIQFSYMIFELSINLAIRMTFAITVIAILDFFYQRYDYEKNLKMSKQEIKEEYKQSEGDPQIKSKIKEKQRQAAMRRMMQEIPKADVIITNPTHFAVAVKYDEDKFEAPYVVAKGKNLIAQNIKQKARETSIPIVENKPLAQALYKEVEIGQMISPQLYEAVAEILAYVYSLKEKI</sequence>
<keyword evidence="10 12" id="KW-0472">Membrane</keyword>
<feature type="transmembrane region" description="Helical" evidence="12">
    <location>
        <begin position="193"/>
        <end position="220"/>
    </location>
</feature>
<keyword evidence="6 12" id="KW-0812">Transmembrane</keyword>
<dbReference type="SUPFAM" id="SSF160544">
    <property type="entry name" value="EscU C-terminal domain-like"/>
    <property type="match status" value="1"/>
</dbReference>
<dbReference type="InterPro" id="IPR006136">
    <property type="entry name" value="FlhB"/>
</dbReference>
<dbReference type="Proteomes" id="UP000243406">
    <property type="component" value="Unassembled WGS sequence"/>
</dbReference>
<dbReference type="RefSeq" id="WP_079588431.1">
    <property type="nucleotide sequence ID" value="NZ_FUYN01000001.1"/>
</dbReference>
<dbReference type="FunFam" id="3.40.1690.10:FF:000001">
    <property type="entry name" value="Flagellar biosynthetic protein FlhB"/>
    <property type="match status" value="1"/>
</dbReference>
<dbReference type="GO" id="GO:0005886">
    <property type="term" value="C:plasma membrane"/>
    <property type="evidence" value="ECO:0007669"/>
    <property type="project" value="UniProtKB-SubCell"/>
</dbReference>
<name>A0A1T4ZWD4_9FIRM</name>
<evidence type="ECO:0000256" key="7">
    <source>
        <dbReference type="ARBA" id="ARBA00022795"/>
    </source>
</evidence>
<dbReference type="AlphaFoldDB" id="A0A1T4ZWD4"/>
<keyword evidence="13" id="KW-0282">Flagellum</keyword>
<keyword evidence="9 12" id="KW-1133">Transmembrane helix</keyword>
<evidence type="ECO:0000256" key="5">
    <source>
        <dbReference type="ARBA" id="ARBA00022475"/>
    </source>
</evidence>
<keyword evidence="13" id="KW-0966">Cell projection</keyword>